<feature type="transmembrane region" description="Helical" evidence="1">
    <location>
        <begin position="117"/>
        <end position="137"/>
    </location>
</feature>
<accession>A0ABW4ZBQ0</accession>
<evidence type="ECO:0000313" key="3">
    <source>
        <dbReference type="Proteomes" id="UP001597389"/>
    </source>
</evidence>
<sequence>MNKGFFNIIFVVISMLVGVLVMVSVLSSGSNEIGKLATYMSIGCFLLGVIKPSVAIYVLVILAGYSDLLKRFMVLGSSITDFDLVFVLSMSPLTLAGIVTHLFVSQVIYQQMRKVDLLRFVGCTIVLLAVGASALLGDGGVKSLRVVADYGAFIYLLYVLPILYPTKKDLLRYAKFAVIVFIPVAVYGIWQRLYGFADFELDYLATGLSIESRQLGQVGIRPFSTLNAASSLTIVMASCSMLSYILFRFKMIGVVLWISLQVLFTVACIMTFTRAGWVCLSIYPFVVIALRYRLTTIIGYMCVILTVGLVVCYSDWFLDNLHGWQHEISGDHGTSTQAMKVTTLYDRFLGFSNLKNPDNWQPFGVEQSHVPSEYRYEDPTFSHDMISRFIFKWGYVPATMLVCVVGVLLWKVHSVIFGMNDKLKKQTTLILGANCAVLFSLAAGSYVFQFPANVFLWIFTTLTLLFCTKYNEEGEGSYE</sequence>
<dbReference type="RefSeq" id="WP_377177988.1">
    <property type="nucleotide sequence ID" value="NZ_JBHUJB010000035.1"/>
</dbReference>
<comment type="caution">
    <text evidence="2">The sequence shown here is derived from an EMBL/GenBank/DDBJ whole genome shotgun (WGS) entry which is preliminary data.</text>
</comment>
<keyword evidence="3" id="KW-1185">Reference proteome</keyword>
<feature type="transmembrane region" description="Helical" evidence="1">
    <location>
        <begin position="389"/>
        <end position="409"/>
    </location>
</feature>
<evidence type="ECO:0000313" key="2">
    <source>
        <dbReference type="EMBL" id="MFD2158971.1"/>
    </source>
</evidence>
<keyword evidence="1" id="KW-0812">Transmembrane</keyword>
<feature type="transmembrane region" description="Helical" evidence="1">
    <location>
        <begin position="85"/>
        <end position="105"/>
    </location>
</feature>
<evidence type="ECO:0008006" key="4">
    <source>
        <dbReference type="Google" id="ProtNLM"/>
    </source>
</evidence>
<gene>
    <name evidence="2" type="ORF">ACFSW8_08685</name>
</gene>
<dbReference type="EMBL" id="JBHUJB010000035">
    <property type="protein sequence ID" value="MFD2158971.1"/>
    <property type="molecule type" value="Genomic_DNA"/>
</dbReference>
<evidence type="ECO:0000256" key="1">
    <source>
        <dbReference type="SAM" id="Phobius"/>
    </source>
</evidence>
<feature type="transmembrane region" description="Helical" evidence="1">
    <location>
        <begin position="297"/>
        <end position="318"/>
    </location>
</feature>
<feature type="transmembrane region" description="Helical" evidence="1">
    <location>
        <begin position="6"/>
        <end position="27"/>
    </location>
</feature>
<keyword evidence="1" id="KW-0472">Membrane</keyword>
<dbReference type="Proteomes" id="UP001597389">
    <property type="component" value="Unassembled WGS sequence"/>
</dbReference>
<proteinExistence type="predicted"/>
<feature type="transmembrane region" description="Helical" evidence="1">
    <location>
        <begin position="254"/>
        <end position="277"/>
    </location>
</feature>
<feature type="transmembrane region" description="Helical" evidence="1">
    <location>
        <begin position="228"/>
        <end position="247"/>
    </location>
</feature>
<reference evidence="3" key="1">
    <citation type="journal article" date="2019" name="Int. J. Syst. Evol. Microbiol.">
        <title>The Global Catalogue of Microorganisms (GCM) 10K type strain sequencing project: providing services to taxonomists for standard genome sequencing and annotation.</title>
        <authorList>
            <consortium name="The Broad Institute Genomics Platform"/>
            <consortium name="The Broad Institute Genome Sequencing Center for Infectious Disease"/>
            <person name="Wu L."/>
            <person name="Ma J."/>
        </authorList>
    </citation>
    <scope>NUCLEOTIDE SEQUENCE [LARGE SCALE GENOMIC DNA]</scope>
    <source>
        <strain evidence="3">CCUG 57942</strain>
    </source>
</reference>
<name>A0ABW4ZBQ0_9BACT</name>
<keyword evidence="1" id="KW-1133">Transmembrane helix</keyword>
<feature type="transmembrane region" description="Helical" evidence="1">
    <location>
        <begin position="176"/>
        <end position="194"/>
    </location>
</feature>
<feature type="transmembrane region" description="Helical" evidence="1">
    <location>
        <begin position="143"/>
        <end position="164"/>
    </location>
</feature>
<protein>
    <recommendedName>
        <fullName evidence="4">O-antigen ligase domain-containing protein</fullName>
    </recommendedName>
</protein>
<feature type="transmembrane region" description="Helical" evidence="1">
    <location>
        <begin position="39"/>
        <end position="65"/>
    </location>
</feature>
<organism evidence="2 3">
    <name type="scientific">Rubritalea tangerina</name>
    <dbReference type="NCBI Taxonomy" id="430798"/>
    <lineage>
        <taxon>Bacteria</taxon>
        <taxon>Pseudomonadati</taxon>
        <taxon>Verrucomicrobiota</taxon>
        <taxon>Verrucomicrobiia</taxon>
        <taxon>Verrucomicrobiales</taxon>
        <taxon>Rubritaleaceae</taxon>
        <taxon>Rubritalea</taxon>
    </lineage>
</organism>